<feature type="compositionally biased region" description="Basic and acidic residues" evidence="1">
    <location>
        <begin position="30"/>
        <end position="40"/>
    </location>
</feature>
<evidence type="ECO:0000256" key="1">
    <source>
        <dbReference type="SAM" id="MobiDB-lite"/>
    </source>
</evidence>
<name>J3MBL1_ORYBR</name>
<protein>
    <submittedName>
        <fullName evidence="2">Uncharacterized protein</fullName>
    </submittedName>
</protein>
<feature type="compositionally biased region" description="Polar residues" evidence="1">
    <location>
        <begin position="42"/>
        <end position="55"/>
    </location>
</feature>
<proteinExistence type="predicted"/>
<dbReference type="Proteomes" id="UP000006038">
    <property type="component" value="Chromosome 6"/>
</dbReference>
<dbReference type="HOGENOM" id="CLU_1520148_0_0_1"/>
<keyword evidence="3" id="KW-1185">Reference proteome</keyword>
<accession>J3MBL1</accession>
<evidence type="ECO:0000313" key="2">
    <source>
        <dbReference type="EnsemblPlants" id="OB06G14050.1"/>
    </source>
</evidence>
<reference evidence="2" key="2">
    <citation type="submission" date="2013-04" db="UniProtKB">
        <authorList>
            <consortium name="EnsemblPlants"/>
        </authorList>
    </citation>
    <scope>IDENTIFICATION</scope>
</reference>
<reference evidence="2" key="1">
    <citation type="journal article" date="2013" name="Nat. Commun.">
        <title>Whole-genome sequencing of Oryza brachyantha reveals mechanisms underlying Oryza genome evolution.</title>
        <authorList>
            <person name="Chen J."/>
            <person name="Huang Q."/>
            <person name="Gao D."/>
            <person name="Wang J."/>
            <person name="Lang Y."/>
            <person name="Liu T."/>
            <person name="Li B."/>
            <person name="Bai Z."/>
            <person name="Luis Goicoechea J."/>
            <person name="Liang C."/>
            <person name="Chen C."/>
            <person name="Zhang W."/>
            <person name="Sun S."/>
            <person name="Liao Y."/>
            <person name="Zhang X."/>
            <person name="Yang L."/>
            <person name="Song C."/>
            <person name="Wang M."/>
            <person name="Shi J."/>
            <person name="Liu G."/>
            <person name="Liu J."/>
            <person name="Zhou H."/>
            <person name="Zhou W."/>
            <person name="Yu Q."/>
            <person name="An N."/>
            <person name="Chen Y."/>
            <person name="Cai Q."/>
            <person name="Wang B."/>
            <person name="Liu B."/>
            <person name="Min J."/>
            <person name="Huang Y."/>
            <person name="Wu H."/>
            <person name="Li Z."/>
            <person name="Zhang Y."/>
            <person name="Yin Y."/>
            <person name="Song W."/>
            <person name="Jiang J."/>
            <person name="Jackson S.A."/>
            <person name="Wing R.A."/>
            <person name="Wang J."/>
            <person name="Chen M."/>
        </authorList>
    </citation>
    <scope>NUCLEOTIDE SEQUENCE [LARGE SCALE GENOMIC DNA]</scope>
    <source>
        <strain evidence="2">cv. IRGC 101232</strain>
    </source>
</reference>
<feature type="region of interest" description="Disordered" evidence="1">
    <location>
        <begin position="26"/>
        <end position="55"/>
    </location>
</feature>
<evidence type="ECO:0000313" key="3">
    <source>
        <dbReference type="Proteomes" id="UP000006038"/>
    </source>
</evidence>
<dbReference type="AlphaFoldDB" id="J3MBL1"/>
<sequence>MKRLLLGQFDRNFYKSWVKCTQHVNTSARTHTEKGLEKNKTNQRNARIKNSTSPFHESYSIPGVNHSGIISHFTFMKWMGNWQVAAMVDVTSASGDLHAGIEDLGDGPDLQRRADGEQAGEALRRHPHAADVDGLQLPAAADERHQAGLRHVAAAPHYDALHRQSTAKVKRAPCKVI</sequence>
<organism evidence="2">
    <name type="scientific">Oryza brachyantha</name>
    <name type="common">malo sina</name>
    <dbReference type="NCBI Taxonomy" id="4533"/>
    <lineage>
        <taxon>Eukaryota</taxon>
        <taxon>Viridiplantae</taxon>
        <taxon>Streptophyta</taxon>
        <taxon>Embryophyta</taxon>
        <taxon>Tracheophyta</taxon>
        <taxon>Spermatophyta</taxon>
        <taxon>Magnoliopsida</taxon>
        <taxon>Liliopsida</taxon>
        <taxon>Poales</taxon>
        <taxon>Poaceae</taxon>
        <taxon>BOP clade</taxon>
        <taxon>Oryzoideae</taxon>
        <taxon>Oryzeae</taxon>
        <taxon>Oryzinae</taxon>
        <taxon>Oryza</taxon>
    </lineage>
</organism>
<dbReference type="EnsemblPlants" id="OB06G14050.1">
    <property type="protein sequence ID" value="OB06G14050.1"/>
    <property type="gene ID" value="OB06G14050"/>
</dbReference>
<dbReference type="Gramene" id="OB06G14050.1">
    <property type="protein sequence ID" value="OB06G14050.1"/>
    <property type="gene ID" value="OB06G14050"/>
</dbReference>